<dbReference type="Pfam" id="PF07804">
    <property type="entry name" value="HipA_C"/>
    <property type="match status" value="1"/>
</dbReference>
<dbReference type="PANTHER" id="PTHR37419:SF8">
    <property type="entry name" value="TOXIN YJJJ"/>
    <property type="match status" value="1"/>
</dbReference>
<accession>A0A0H3H7A3</accession>
<comment type="similarity">
    <text evidence="1">Belongs to the HipA Ser/Thr kinase family.</text>
</comment>
<dbReference type="AlphaFoldDB" id="A0A0H3H7A3"/>
<evidence type="ECO:0000313" key="6">
    <source>
        <dbReference type="EMBL" id="AEX04394.1"/>
    </source>
</evidence>
<evidence type="ECO:0008006" key="8">
    <source>
        <dbReference type="Google" id="ProtNLM"/>
    </source>
</evidence>
<gene>
    <name evidence="6" type="ordered locus">KOX_13350</name>
</gene>
<dbReference type="PATRIC" id="fig|1006551.4.peg.2686"/>
<sequence length="430" mass="48077">MMTSENSLEQVYVWIWLPGATEPVVAGVLSRDNGRFIFNYGRSYLERKEAIAVYVPELPLVRGAIVPAPGLQMAGALRDGAPDAWGRRVILNRLMGAQGRETDPNTLDEMTYLLESGSDRIGGLDFQRSATEYVPRAARGASLEELMQAASMVENGIPLTVDLEQALFHGTSLGGARPKAMIEFGNRKFIAKFSSSTDTYNVVKGEYIAMRLAGCVGLNVAPVLFRHTAGKDVLLIERFDRVQSKTGWQRRLMVSALTIFGLDEMMARYASYEDLADIIRQRFSAPKETLRELFGRLVFNIICGNTDDHARNHAAFWDGKRLSLTPAYDICPQGRAGNEATQAMLIVGENRMSNLAVCLSAADRFLLSRREAIELIAHYLDTVHMNWKALGDEVGLSEVDRKLFWGRMFLNPFIFEGAPEEILRLRKSWL</sequence>
<name>A0A0H3H7A3_KLEM8</name>
<dbReference type="Proteomes" id="UP000007843">
    <property type="component" value="Chromosome"/>
</dbReference>
<feature type="domain" description="HipA-like C-terminal" evidence="4">
    <location>
        <begin position="171"/>
        <end position="387"/>
    </location>
</feature>
<dbReference type="GO" id="GO:0005829">
    <property type="term" value="C:cytosol"/>
    <property type="evidence" value="ECO:0007669"/>
    <property type="project" value="TreeGrafter"/>
</dbReference>
<dbReference type="GO" id="GO:0004674">
    <property type="term" value="F:protein serine/threonine kinase activity"/>
    <property type="evidence" value="ECO:0007669"/>
    <property type="project" value="TreeGrafter"/>
</dbReference>
<keyword evidence="2" id="KW-0808">Transferase</keyword>
<evidence type="ECO:0000256" key="3">
    <source>
        <dbReference type="ARBA" id="ARBA00022777"/>
    </source>
</evidence>
<reference evidence="6 7" key="1">
    <citation type="journal article" date="2012" name="J. Bacteriol.">
        <title>Complete genome sequence of Klebsiella oxytoca KCTC 1686, used in production of 2,3-butanediol.</title>
        <authorList>
            <person name="Shin S.H."/>
            <person name="Kim S."/>
            <person name="Kim J.Y."/>
            <person name="Lee S."/>
            <person name="Um Y."/>
            <person name="Oh M.K."/>
            <person name="Kim Y.R."/>
            <person name="Lee J."/>
            <person name="Yang K.S."/>
        </authorList>
    </citation>
    <scope>NUCLEOTIDE SEQUENCE [LARGE SCALE GENOMIC DNA]</scope>
    <source>
        <strain evidence="7">ATCC 8724 / DSM 4798 / JCM 20051 / NBRC 3318 / NRRL B-199 / KCTC 1686</strain>
    </source>
</reference>
<dbReference type="PANTHER" id="PTHR37419">
    <property type="entry name" value="SERINE/THREONINE-PROTEIN KINASE TOXIN HIPA"/>
    <property type="match status" value="1"/>
</dbReference>
<evidence type="ECO:0000313" key="7">
    <source>
        <dbReference type="Proteomes" id="UP000007843"/>
    </source>
</evidence>
<protein>
    <recommendedName>
        <fullName evidence="8">Type II toxin-antitoxin system HipA family toxin</fullName>
    </recommendedName>
</protein>
<proteinExistence type="inferred from homology"/>
<evidence type="ECO:0000256" key="1">
    <source>
        <dbReference type="ARBA" id="ARBA00010164"/>
    </source>
</evidence>
<dbReference type="EMBL" id="CP003218">
    <property type="protein sequence ID" value="AEX04394.1"/>
    <property type="molecule type" value="Genomic_DNA"/>
</dbReference>
<keyword evidence="3" id="KW-0418">Kinase</keyword>
<dbReference type="InterPro" id="IPR052028">
    <property type="entry name" value="HipA_Ser/Thr_kinase"/>
</dbReference>
<dbReference type="InterPro" id="IPR012893">
    <property type="entry name" value="HipA-like_C"/>
</dbReference>
<evidence type="ECO:0000259" key="5">
    <source>
        <dbReference type="Pfam" id="PF13657"/>
    </source>
</evidence>
<evidence type="ECO:0000256" key="2">
    <source>
        <dbReference type="ARBA" id="ARBA00022679"/>
    </source>
</evidence>
<dbReference type="HOGENOM" id="CLU_041102_0_0_6"/>
<organism evidence="6 7">
    <name type="scientific">Klebsiella michiganensis (strain ATCC 8724 / DSM 4798 / JCM 20051 / NBRC 3318 / NRRL B-199 / KCTC 1686 / BUCSAV 143 / CCM 1901)</name>
    <dbReference type="NCBI Taxonomy" id="1006551"/>
    <lineage>
        <taxon>Bacteria</taxon>
        <taxon>Pseudomonadati</taxon>
        <taxon>Pseudomonadota</taxon>
        <taxon>Gammaproteobacteria</taxon>
        <taxon>Enterobacterales</taxon>
        <taxon>Enterobacteriaceae</taxon>
        <taxon>Klebsiella/Raoultella group</taxon>
        <taxon>Klebsiella</taxon>
    </lineage>
</organism>
<feature type="domain" description="HipA N-terminal subdomain 1" evidence="5">
    <location>
        <begin position="25"/>
        <end position="126"/>
    </location>
</feature>
<dbReference type="InterPro" id="IPR017508">
    <property type="entry name" value="HipA_N1"/>
</dbReference>
<dbReference type="Gene3D" id="1.10.1070.20">
    <property type="match status" value="1"/>
</dbReference>
<dbReference type="KEGG" id="kox:KOX_13350"/>
<dbReference type="Pfam" id="PF13657">
    <property type="entry name" value="Couple_hipA"/>
    <property type="match status" value="1"/>
</dbReference>
<evidence type="ECO:0000259" key="4">
    <source>
        <dbReference type="Pfam" id="PF07804"/>
    </source>
</evidence>